<dbReference type="SUPFAM" id="SSF55073">
    <property type="entry name" value="Nucleotide cyclase"/>
    <property type="match status" value="2"/>
</dbReference>
<gene>
    <name evidence="4" type="primary">ADCY10_1</name>
    <name evidence="4" type="ORF">HK105_203850</name>
</gene>
<proteinExistence type="predicted"/>
<organism evidence="4 5">
    <name type="scientific">Polyrhizophydium stewartii</name>
    <dbReference type="NCBI Taxonomy" id="2732419"/>
    <lineage>
        <taxon>Eukaryota</taxon>
        <taxon>Fungi</taxon>
        <taxon>Fungi incertae sedis</taxon>
        <taxon>Chytridiomycota</taxon>
        <taxon>Chytridiomycota incertae sedis</taxon>
        <taxon>Chytridiomycetes</taxon>
        <taxon>Rhizophydiales</taxon>
        <taxon>Rhizophydiales incertae sedis</taxon>
        <taxon>Polyrhizophydium</taxon>
    </lineage>
</organism>
<accession>A0ABR4NB31</accession>
<dbReference type="InterPro" id="IPR029787">
    <property type="entry name" value="Nucleotide_cyclase"/>
</dbReference>
<feature type="region of interest" description="Disordered" evidence="3">
    <location>
        <begin position="1"/>
        <end position="25"/>
    </location>
</feature>
<dbReference type="Proteomes" id="UP001527925">
    <property type="component" value="Unassembled WGS sequence"/>
</dbReference>
<protein>
    <submittedName>
        <fullName evidence="4">Adenylate cyclase type 10</fullName>
        <ecNumber evidence="4">4.6.1.1</ecNumber>
    </submittedName>
</protein>
<dbReference type="EC" id="4.6.1.1" evidence="4"/>
<sequence>MQQQQHGEQSHSDQVPPANAPPPTDAFTARHVRDLYLFRDSTTDWPLYITTQGIVGIVEFLGLTGLYGNFMELYTLGADKQLSATQSVDPRAAITTVIIESGGSQGVERLRNVVDPFYSGVFTLVTKWGGDITQFAGDVVTICWRTEQSAKTSWPKENLPAEFLCVGCSIELIKFVGKYNSTLVGSDIGSKRVQVRMALEQGTLFHVHFGTKGARREYSVVGPAVVSAHVYRKACKEGEVVVSTSLWTTLQHTTDTGSLRPAPFFLQGIDIGYRTVWFLGTSKQALDLLEAMKRIARNKRKESKAAKGELAPVIPKNVVEACREYIDDSTRHHISSGALLSSLRVMSTVIVKVRNVAIENVDTSMQVFHQLLQHATPIATKYEGCLTGVWNDERNLFVSMTWGLEPHCHEKEAPFAGRAAVALRSFLIKRGVLHEMTIGVSTNLNFTGFVANRLGLVGDDMRNGHLVFGLAVNEALTLASMNLPNNVVLAEKRTHEQAKLYVRFRPFNKKRLNRNTTHMTVDGPDDVDVWEAVRAFRPIYLRGYPGMAGLGSSGSMVGLGSGQMAIGMSNGATFSRERTSSTGSSVMKHAASFYRRMSMSKAVTPSYGSSLNMGESANSLLLHSTITESSTVGNSVSGNIEDKTSGRVKSDLVDFMNLVCESADGLALLSGFLPFKFKSSAYAQHIQNDSRHMEICNFMIRVFNKITEFENQTIASHMADICQKDEVKHLVLPPLNRDMVRKMILNQLASDRIQSIDENLIQAIHTHTHGNCFLVQLIGSKIAEITHELVAVAGRKDRGGVALPDDDQDAVLHLVLDGETRIVWSGNDDIASLVGGGLRAVIASQLDQLSDSYQLVLFVSAVLGQHIDLDMLAEIVPRCAEIIGTSTALPVGKGDTSTLRSYICTEDRFHYLISRAVSETDGLGFRHVLIQETIYSMILPEQREAIHTVIAEYLEQLLTIDTRGEILPVLVHHLSNASSLVDKYAVHLEQLFNFHSETGSVSEGVRTYELLNDLEDSRKMGLKHFARNQITREMVLQYAHRELCIGQLLLIEDSAGKSIYGKRFLYSKSGRSGVFMDCESDSIEIEILRRIVGALERLAQDEYIEGHLDSAWIDQVIALNYTFVIRDAAPFLWGAQLFSASIMSQSRGHAALSAWLFRRGAVVERCFQELGARRRGSETMTSVIQESLAERILPSDREIFLGRMAWAHICRCEFVEAGRALSKVVKSMELKSILGTHYGFQVMLVHIRLCEIMGDLREALHLSKTMIDASGLQSQKSTWTLLGMNAWTSVKFVRLEIDDEVISSGMRALSIRDMIKSLPTSARLSLRFNFIRCIAIAILINTAEAHVAMLSNLEELVGQTPAVIETLTSGQAASFRMPMVWFSAWDAMLFVIELAERKQDERLIQLSRAVLVAVQSRLNLVKNPLQRLLRSLLQAQVAALSNRHADCVRGIAKILRTNKSLSQSGWGNIRFRIHVALAMACKRQQPPQKPDIPKKLVVSSIDISSGYSGSQTSGSGKRVAPLEQSEDSLRFARRYIQETDLRAYELLLDRPPA</sequence>
<keyword evidence="5" id="KW-1185">Reference proteome</keyword>
<evidence type="ECO:0000256" key="1">
    <source>
        <dbReference type="ARBA" id="ARBA00022741"/>
    </source>
</evidence>
<evidence type="ECO:0000313" key="4">
    <source>
        <dbReference type="EMBL" id="KAL2916732.1"/>
    </source>
</evidence>
<comment type="caution">
    <text evidence="4">The sequence shown here is derived from an EMBL/GenBank/DDBJ whole genome shotgun (WGS) entry which is preliminary data.</text>
</comment>
<feature type="compositionally biased region" description="Low complexity" evidence="3">
    <location>
        <begin position="1505"/>
        <end position="1516"/>
    </location>
</feature>
<dbReference type="GO" id="GO:0004016">
    <property type="term" value="F:adenylate cyclase activity"/>
    <property type="evidence" value="ECO:0007669"/>
    <property type="project" value="UniProtKB-EC"/>
</dbReference>
<dbReference type="PANTHER" id="PTHR16305:SF35">
    <property type="entry name" value="TRANSCRIPTIONAL ACTIVATOR DOMAIN"/>
    <property type="match status" value="1"/>
</dbReference>
<reference evidence="4 5" key="1">
    <citation type="submission" date="2023-09" db="EMBL/GenBank/DDBJ databases">
        <title>Pangenome analysis of Batrachochytrium dendrobatidis and related Chytrids.</title>
        <authorList>
            <person name="Yacoub M.N."/>
            <person name="Stajich J.E."/>
            <person name="James T.Y."/>
        </authorList>
    </citation>
    <scope>NUCLEOTIDE SEQUENCE [LARGE SCALE GENOMIC DNA]</scope>
    <source>
        <strain evidence="4 5">JEL0888</strain>
    </source>
</reference>
<dbReference type="EMBL" id="JADGIZ020000015">
    <property type="protein sequence ID" value="KAL2916732.1"/>
    <property type="molecule type" value="Genomic_DNA"/>
</dbReference>
<keyword evidence="2" id="KW-0067">ATP-binding</keyword>
<dbReference type="PANTHER" id="PTHR16305">
    <property type="entry name" value="TESTICULAR SOLUBLE ADENYLYL CYCLASE"/>
    <property type="match status" value="1"/>
</dbReference>
<keyword evidence="1" id="KW-0547">Nucleotide-binding</keyword>
<keyword evidence="4" id="KW-0456">Lyase</keyword>
<evidence type="ECO:0000256" key="3">
    <source>
        <dbReference type="SAM" id="MobiDB-lite"/>
    </source>
</evidence>
<name>A0ABR4NB31_9FUNG</name>
<dbReference type="Gene3D" id="3.30.70.1230">
    <property type="entry name" value="Nucleotide cyclase"/>
    <property type="match status" value="2"/>
</dbReference>
<feature type="region of interest" description="Disordered" evidence="3">
    <location>
        <begin position="1505"/>
        <end position="1525"/>
    </location>
</feature>
<evidence type="ECO:0000313" key="5">
    <source>
        <dbReference type="Proteomes" id="UP001527925"/>
    </source>
</evidence>
<evidence type="ECO:0000256" key="2">
    <source>
        <dbReference type="ARBA" id="ARBA00022840"/>
    </source>
</evidence>